<dbReference type="AlphaFoldDB" id="A0A0G4IJS2"/>
<feature type="region of interest" description="Disordered" evidence="1">
    <location>
        <begin position="65"/>
        <end position="89"/>
    </location>
</feature>
<sequence>MERNDRDGVWRRQADVEESEGSSSSSSDGDIAEIVTAGLLLSGQMLNERPKAKVLTLLPRRTGVDTADAAAGGGCTSPGPEESGSRTRKTVNNACLDEPHHRLVRSIDSRFVTDLN</sequence>
<accession>A0A0G4IJS2</accession>
<name>A0A0G4IJS2_PLABS</name>
<gene>
    <name evidence="2" type="ORF">PBRA_004212</name>
</gene>
<feature type="compositionally biased region" description="Basic and acidic residues" evidence="1">
    <location>
        <begin position="1"/>
        <end position="15"/>
    </location>
</feature>
<reference evidence="2 3" key="1">
    <citation type="submission" date="2015-02" db="EMBL/GenBank/DDBJ databases">
        <authorList>
            <person name="Chooi Y.-H."/>
        </authorList>
    </citation>
    <scope>NUCLEOTIDE SEQUENCE [LARGE SCALE GENOMIC DNA]</scope>
    <source>
        <strain evidence="2">E3</strain>
    </source>
</reference>
<evidence type="ECO:0000256" key="1">
    <source>
        <dbReference type="SAM" id="MobiDB-lite"/>
    </source>
</evidence>
<dbReference type="Proteomes" id="UP000039324">
    <property type="component" value="Unassembled WGS sequence"/>
</dbReference>
<proteinExistence type="predicted"/>
<evidence type="ECO:0000313" key="3">
    <source>
        <dbReference type="Proteomes" id="UP000039324"/>
    </source>
</evidence>
<keyword evidence="3" id="KW-1185">Reference proteome</keyword>
<feature type="region of interest" description="Disordered" evidence="1">
    <location>
        <begin position="1"/>
        <end position="30"/>
    </location>
</feature>
<protein>
    <submittedName>
        <fullName evidence="2">Uncharacterized protein</fullName>
    </submittedName>
</protein>
<organism evidence="2 3">
    <name type="scientific">Plasmodiophora brassicae</name>
    <name type="common">Clubroot disease agent</name>
    <dbReference type="NCBI Taxonomy" id="37360"/>
    <lineage>
        <taxon>Eukaryota</taxon>
        <taxon>Sar</taxon>
        <taxon>Rhizaria</taxon>
        <taxon>Endomyxa</taxon>
        <taxon>Phytomyxea</taxon>
        <taxon>Plasmodiophorida</taxon>
        <taxon>Plasmodiophoridae</taxon>
        <taxon>Plasmodiophora</taxon>
    </lineage>
</organism>
<dbReference type="EMBL" id="CDSF01000024">
    <property type="protein sequence ID" value="CEO95486.1"/>
    <property type="molecule type" value="Genomic_DNA"/>
</dbReference>
<evidence type="ECO:0000313" key="2">
    <source>
        <dbReference type="EMBL" id="CEO95486.1"/>
    </source>
</evidence>